<dbReference type="Proteomes" id="UP000271974">
    <property type="component" value="Unassembled WGS sequence"/>
</dbReference>
<reference evidence="2 3" key="1">
    <citation type="submission" date="2019-01" db="EMBL/GenBank/DDBJ databases">
        <title>A draft genome assembly of the solar-powered sea slug Elysia chlorotica.</title>
        <authorList>
            <person name="Cai H."/>
            <person name="Li Q."/>
            <person name="Fang X."/>
            <person name="Li J."/>
            <person name="Curtis N.E."/>
            <person name="Altenburger A."/>
            <person name="Shibata T."/>
            <person name="Feng M."/>
            <person name="Maeda T."/>
            <person name="Schwartz J.A."/>
            <person name="Shigenobu S."/>
            <person name="Lundholm N."/>
            <person name="Nishiyama T."/>
            <person name="Yang H."/>
            <person name="Hasebe M."/>
            <person name="Li S."/>
            <person name="Pierce S.K."/>
            <person name="Wang J."/>
        </authorList>
    </citation>
    <scope>NUCLEOTIDE SEQUENCE [LARGE SCALE GENOMIC DNA]</scope>
    <source>
        <strain evidence="2">EC2010</strain>
        <tissue evidence="2">Whole organism of an adult</tissue>
    </source>
</reference>
<proteinExistence type="predicted"/>
<evidence type="ECO:0000256" key="1">
    <source>
        <dbReference type="SAM" id="MobiDB-lite"/>
    </source>
</evidence>
<evidence type="ECO:0000313" key="2">
    <source>
        <dbReference type="EMBL" id="RUS69251.1"/>
    </source>
</evidence>
<protein>
    <submittedName>
        <fullName evidence="2">Uncharacterized protein</fullName>
    </submittedName>
</protein>
<dbReference type="EMBL" id="RQTK01001757">
    <property type="protein sequence ID" value="RUS69251.1"/>
    <property type="molecule type" value="Genomic_DNA"/>
</dbReference>
<dbReference type="AlphaFoldDB" id="A0A3S1AWQ3"/>
<gene>
    <name evidence="2" type="ORF">EGW08_022984</name>
</gene>
<accession>A0A3S1AWQ3</accession>
<feature type="region of interest" description="Disordered" evidence="1">
    <location>
        <begin position="113"/>
        <end position="132"/>
    </location>
</feature>
<organism evidence="2 3">
    <name type="scientific">Elysia chlorotica</name>
    <name type="common">Eastern emerald elysia</name>
    <name type="synonym">Sea slug</name>
    <dbReference type="NCBI Taxonomy" id="188477"/>
    <lineage>
        <taxon>Eukaryota</taxon>
        <taxon>Metazoa</taxon>
        <taxon>Spiralia</taxon>
        <taxon>Lophotrochozoa</taxon>
        <taxon>Mollusca</taxon>
        <taxon>Gastropoda</taxon>
        <taxon>Heterobranchia</taxon>
        <taxon>Euthyneura</taxon>
        <taxon>Panpulmonata</taxon>
        <taxon>Sacoglossa</taxon>
        <taxon>Placobranchoidea</taxon>
        <taxon>Plakobranchidae</taxon>
        <taxon>Elysia</taxon>
    </lineage>
</organism>
<comment type="caution">
    <text evidence="2">The sequence shown here is derived from an EMBL/GenBank/DDBJ whole genome shotgun (WGS) entry which is preliminary data.</text>
</comment>
<evidence type="ECO:0000313" key="3">
    <source>
        <dbReference type="Proteomes" id="UP000271974"/>
    </source>
</evidence>
<keyword evidence="3" id="KW-1185">Reference proteome</keyword>
<dbReference type="OrthoDB" id="10605370at2759"/>
<name>A0A3S1AWQ3_ELYCH</name>
<sequence length="262" mass="27393">MLAPLKTQGIDCGIESETGSEGGFDMGAGAGGPFESCTTGMQACTESLKSTISDGSIAKEPCKTMQTYVNCIFSLDCPIEESQKQEIVDKSIGQLNDQGFNCDIKYAGSGSSAGAETEYGSGPKTEPEGGAKVDEGIGTFTGPAGDFVMLMQVQALFVKHGCDKTFENCASEVKGSENEQMPSCSDIKKSGQCMFKECSDIKGSGDDTEVAKLLAKFASQSSKCEITAEDLIGSGALGVLQRPVWSSVLFVLVAVVTKTVLI</sequence>